<dbReference type="PROSITE" id="PS00356">
    <property type="entry name" value="HTH_LACI_1"/>
    <property type="match status" value="1"/>
</dbReference>
<feature type="region of interest" description="Disordered" evidence="4">
    <location>
        <begin position="1"/>
        <end position="20"/>
    </location>
</feature>
<dbReference type="SMART" id="SM00354">
    <property type="entry name" value="HTH_LACI"/>
    <property type="match status" value="1"/>
</dbReference>
<keyword evidence="2 6" id="KW-0238">DNA-binding</keyword>
<dbReference type="AlphaFoldDB" id="A0A7Y9LAX2"/>
<keyword evidence="7" id="KW-1185">Reference proteome</keyword>
<dbReference type="Pfam" id="PF13377">
    <property type="entry name" value="Peripla_BP_3"/>
    <property type="match status" value="1"/>
</dbReference>
<evidence type="ECO:0000313" key="7">
    <source>
        <dbReference type="Proteomes" id="UP000569914"/>
    </source>
</evidence>
<dbReference type="Pfam" id="PF00356">
    <property type="entry name" value="LacI"/>
    <property type="match status" value="1"/>
</dbReference>
<dbReference type="Gene3D" id="3.40.50.2300">
    <property type="match status" value="2"/>
</dbReference>
<evidence type="ECO:0000256" key="3">
    <source>
        <dbReference type="ARBA" id="ARBA00023163"/>
    </source>
</evidence>
<accession>A0A7Y9LAX2</accession>
<comment type="caution">
    <text evidence="6">The sequence shown here is derived from an EMBL/GenBank/DDBJ whole genome shotgun (WGS) entry which is preliminary data.</text>
</comment>
<dbReference type="CDD" id="cd01392">
    <property type="entry name" value="HTH_LacI"/>
    <property type="match status" value="1"/>
</dbReference>
<dbReference type="SUPFAM" id="SSF47413">
    <property type="entry name" value="lambda repressor-like DNA-binding domains"/>
    <property type="match status" value="1"/>
</dbReference>
<dbReference type="RefSeq" id="WP_179751085.1">
    <property type="nucleotide sequence ID" value="NZ_JACCBU010000001.1"/>
</dbReference>
<name>A0A7Y9LAX2_9ACTN</name>
<dbReference type="SUPFAM" id="SSF53822">
    <property type="entry name" value="Periplasmic binding protein-like I"/>
    <property type="match status" value="1"/>
</dbReference>
<sequence>MRKGPGTNGQGVAGSSRPRPTLRDVALRAGVSAKTVSNVINRTAPVSEETRLRVDRALVELDYVPNLSARGLRNGRSDLIAVALPDLASAYSAEIAHHFITLAGEDGLGVQLEETYGKADREIQLLSRAKAHLVDGLILNPVRLETSAVQRGIVLPPVVLIGEVHQPIADHVWIDNVGASRDIVALLINEGHRRIAAVGATKAESARQRLQGFREAHAAAGLSVRPELEIPCVNWDGGGGYRAVAGFLAEHEPPDAIFCMTDAMAIGAISALAAAGLRVPDDVSIAGYDNVWEARFAHPPLTTVDFDKRRLARLALELLSARIDDTARPIQSVTVPYSIVRRDSIRSRRS</sequence>
<dbReference type="InterPro" id="IPR028082">
    <property type="entry name" value="Peripla_BP_I"/>
</dbReference>
<dbReference type="CDD" id="cd06267">
    <property type="entry name" value="PBP1_LacI_sugar_binding-like"/>
    <property type="match status" value="1"/>
</dbReference>
<feature type="compositionally biased region" description="Gly residues" evidence="4">
    <location>
        <begin position="1"/>
        <end position="12"/>
    </location>
</feature>
<keyword evidence="3" id="KW-0804">Transcription</keyword>
<dbReference type="PANTHER" id="PTHR30146">
    <property type="entry name" value="LACI-RELATED TRANSCRIPTIONAL REPRESSOR"/>
    <property type="match status" value="1"/>
</dbReference>
<dbReference type="PROSITE" id="PS50932">
    <property type="entry name" value="HTH_LACI_2"/>
    <property type="match status" value="1"/>
</dbReference>
<evidence type="ECO:0000256" key="2">
    <source>
        <dbReference type="ARBA" id="ARBA00023125"/>
    </source>
</evidence>
<reference evidence="6 7" key="1">
    <citation type="submission" date="2020-07" db="EMBL/GenBank/DDBJ databases">
        <title>Sequencing the genomes of 1000 actinobacteria strains.</title>
        <authorList>
            <person name="Klenk H.-P."/>
        </authorList>
    </citation>
    <scope>NUCLEOTIDE SEQUENCE [LARGE SCALE GENOMIC DNA]</scope>
    <source>
        <strain evidence="6 7">DSM 22083</strain>
    </source>
</reference>
<dbReference type="Proteomes" id="UP000569914">
    <property type="component" value="Unassembled WGS sequence"/>
</dbReference>
<dbReference type="GO" id="GO:0003700">
    <property type="term" value="F:DNA-binding transcription factor activity"/>
    <property type="evidence" value="ECO:0007669"/>
    <property type="project" value="TreeGrafter"/>
</dbReference>
<dbReference type="PANTHER" id="PTHR30146:SF153">
    <property type="entry name" value="LACTOSE OPERON REPRESSOR"/>
    <property type="match status" value="1"/>
</dbReference>
<keyword evidence="1" id="KW-0805">Transcription regulation</keyword>
<dbReference type="EMBL" id="JACCBU010000001">
    <property type="protein sequence ID" value="NYE71132.1"/>
    <property type="molecule type" value="Genomic_DNA"/>
</dbReference>
<dbReference type="InterPro" id="IPR010982">
    <property type="entry name" value="Lambda_DNA-bd_dom_sf"/>
</dbReference>
<organism evidence="6 7">
    <name type="scientific">Microlunatus parietis</name>
    <dbReference type="NCBI Taxonomy" id="682979"/>
    <lineage>
        <taxon>Bacteria</taxon>
        <taxon>Bacillati</taxon>
        <taxon>Actinomycetota</taxon>
        <taxon>Actinomycetes</taxon>
        <taxon>Propionibacteriales</taxon>
        <taxon>Propionibacteriaceae</taxon>
        <taxon>Microlunatus</taxon>
    </lineage>
</organism>
<dbReference type="InterPro" id="IPR046335">
    <property type="entry name" value="LacI/GalR-like_sensor"/>
</dbReference>
<evidence type="ECO:0000313" key="6">
    <source>
        <dbReference type="EMBL" id="NYE71132.1"/>
    </source>
</evidence>
<dbReference type="InterPro" id="IPR000843">
    <property type="entry name" value="HTH_LacI"/>
</dbReference>
<dbReference type="GO" id="GO:0000976">
    <property type="term" value="F:transcription cis-regulatory region binding"/>
    <property type="evidence" value="ECO:0007669"/>
    <property type="project" value="TreeGrafter"/>
</dbReference>
<protein>
    <submittedName>
        <fullName evidence="6">DNA-binding LacI/PurR family transcriptional regulator</fullName>
    </submittedName>
</protein>
<evidence type="ECO:0000256" key="4">
    <source>
        <dbReference type="SAM" id="MobiDB-lite"/>
    </source>
</evidence>
<proteinExistence type="predicted"/>
<evidence type="ECO:0000256" key="1">
    <source>
        <dbReference type="ARBA" id="ARBA00023015"/>
    </source>
</evidence>
<evidence type="ECO:0000259" key="5">
    <source>
        <dbReference type="PROSITE" id="PS50932"/>
    </source>
</evidence>
<dbReference type="Gene3D" id="1.10.260.40">
    <property type="entry name" value="lambda repressor-like DNA-binding domains"/>
    <property type="match status" value="1"/>
</dbReference>
<gene>
    <name evidence="6" type="ORF">BKA15_002461</name>
</gene>
<feature type="domain" description="HTH lacI-type" evidence="5">
    <location>
        <begin position="20"/>
        <end position="74"/>
    </location>
</feature>